<organism evidence="2 3">
    <name type="scientific">Anaeromyces robustus</name>
    <dbReference type="NCBI Taxonomy" id="1754192"/>
    <lineage>
        <taxon>Eukaryota</taxon>
        <taxon>Fungi</taxon>
        <taxon>Fungi incertae sedis</taxon>
        <taxon>Chytridiomycota</taxon>
        <taxon>Chytridiomycota incertae sedis</taxon>
        <taxon>Neocallimastigomycetes</taxon>
        <taxon>Neocallimastigales</taxon>
        <taxon>Neocallimastigaceae</taxon>
        <taxon>Anaeromyces</taxon>
    </lineage>
</organism>
<dbReference type="OrthoDB" id="2147105at2759"/>
<evidence type="ECO:0000256" key="1">
    <source>
        <dbReference type="SAM" id="Phobius"/>
    </source>
</evidence>
<dbReference type="Pfam" id="PF16015">
    <property type="entry name" value="Promethin"/>
    <property type="match status" value="1"/>
</dbReference>
<feature type="transmembrane region" description="Helical" evidence="1">
    <location>
        <begin position="78"/>
        <end position="111"/>
    </location>
</feature>
<keyword evidence="1" id="KW-0472">Membrane</keyword>
<reference evidence="2 3" key="2">
    <citation type="submission" date="2016-08" db="EMBL/GenBank/DDBJ databases">
        <title>Pervasive Adenine N6-methylation of Active Genes in Fungi.</title>
        <authorList>
            <consortium name="DOE Joint Genome Institute"/>
            <person name="Mondo S.J."/>
            <person name="Dannebaum R.O."/>
            <person name="Kuo R.C."/>
            <person name="Labutti K."/>
            <person name="Haridas S."/>
            <person name="Kuo A."/>
            <person name="Salamov A."/>
            <person name="Ahrendt S.R."/>
            <person name="Lipzen A."/>
            <person name="Sullivan W."/>
            <person name="Andreopoulos W.B."/>
            <person name="Clum A."/>
            <person name="Lindquist E."/>
            <person name="Daum C."/>
            <person name="Ramamoorthy G.K."/>
            <person name="Gryganskyi A."/>
            <person name="Culley D."/>
            <person name="Magnuson J.K."/>
            <person name="James T.Y."/>
            <person name="O'Malley M.A."/>
            <person name="Stajich J.E."/>
            <person name="Spatafora J.W."/>
            <person name="Visel A."/>
            <person name="Grigoriev I.V."/>
        </authorList>
    </citation>
    <scope>NUCLEOTIDE SEQUENCE [LARGE SCALE GENOMIC DNA]</scope>
    <source>
        <strain evidence="2 3">S4</strain>
    </source>
</reference>
<feature type="transmembrane region" description="Helical" evidence="1">
    <location>
        <begin position="45"/>
        <end position="72"/>
    </location>
</feature>
<dbReference type="EMBL" id="MCFG01000002">
    <property type="protein sequence ID" value="ORX88097.1"/>
    <property type="molecule type" value="Genomic_DNA"/>
</dbReference>
<evidence type="ECO:0000313" key="3">
    <source>
        <dbReference type="Proteomes" id="UP000193944"/>
    </source>
</evidence>
<keyword evidence="3" id="KW-1185">Reference proteome</keyword>
<keyword evidence="1" id="KW-1133">Transmembrane helix</keyword>
<evidence type="ECO:0000313" key="2">
    <source>
        <dbReference type="EMBL" id="ORX88097.1"/>
    </source>
</evidence>
<protein>
    <submittedName>
        <fullName evidence="2">Uncharacterized protein</fullName>
    </submittedName>
</protein>
<dbReference type="Proteomes" id="UP000193944">
    <property type="component" value="Unassembled WGS sequence"/>
</dbReference>
<proteinExistence type="predicted"/>
<gene>
    <name evidence="2" type="ORF">BCR32DRAFT_288849</name>
</gene>
<reference evidence="2 3" key="1">
    <citation type="submission" date="2016-08" db="EMBL/GenBank/DDBJ databases">
        <title>A Parts List for Fungal Cellulosomes Revealed by Comparative Genomics.</title>
        <authorList>
            <consortium name="DOE Joint Genome Institute"/>
            <person name="Haitjema C.H."/>
            <person name="Gilmore S.P."/>
            <person name="Henske J.K."/>
            <person name="Solomon K.V."/>
            <person name="De Groot R."/>
            <person name="Kuo A."/>
            <person name="Mondo S.J."/>
            <person name="Salamov A.A."/>
            <person name="Labutti K."/>
            <person name="Zhao Z."/>
            <person name="Chiniquy J."/>
            <person name="Barry K."/>
            <person name="Brewer H.M."/>
            <person name="Purvine S.O."/>
            <person name="Wright A.T."/>
            <person name="Boxma B."/>
            <person name="Van Alen T."/>
            <person name="Hackstein J.H."/>
            <person name="Baker S.E."/>
            <person name="Grigoriev I.V."/>
            <person name="O'Malley M.A."/>
        </authorList>
    </citation>
    <scope>NUCLEOTIDE SEQUENCE [LARGE SCALE GENOMIC DNA]</scope>
    <source>
        <strain evidence="2 3">S4</strain>
    </source>
</reference>
<accession>A0A1Y1XQT7</accession>
<comment type="caution">
    <text evidence="2">The sequence shown here is derived from an EMBL/GenBank/DDBJ whole genome shotgun (WGS) entry which is preliminary data.</text>
</comment>
<sequence length="219" mass="24718">MASTSTETPVNQTFRDVALERFNQVKTTSKEYFDVSKNYVRENPLLSIALAGTALITSLPLFFVVGTFLFIFLCVSSVFFVVFSIMSTIAGIVLFIPVTVTLVTLVIYYSLYYLAYNTYSKVAVILSEDKEASFSVKLVGDCLIKTVKEYGEHIRDYYNKVVSFGIEKLSVLKIQELTRNVNLEGIKIKNEVIQKIRNFRANKADANPSVPEELAKKEE</sequence>
<name>A0A1Y1XQT7_9FUNG</name>
<keyword evidence="1" id="KW-0812">Transmembrane</keyword>
<dbReference type="AlphaFoldDB" id="A0A1Y1XQT7"/>